<gene>
    <name evidence="2" type="ORF">SAMN04489721_2853</name>
</gene>
<evidence type="ECO:0000313" key="3">
    <source>
        <dbReference type="Proteomes" id="UP000199482"/>
    </source>
</evidence>
<dbReference type="GO" id="GO:0004497">
    <property type="term" value="F:monooxygenase activity"/>
    <property type="evidence" value="ECO:0007669"/>
    <property type="project" value="InterPro"/>
</dbReference>
<proteinExistence type="inferred from homology"/>
<dbReference type="EMBL" id="LT629755">
    <property type="protein sequence ID" value="SDT23836.1"/>
    <property type="molecule type" value="Genomic_DNA"/>
</dbReference>
<dbReference type="InterPro" id="IPR036396">
    <property type="entry name" value="Cyt_P450_sf"/>
</dbReference>
<accession>A0A1H1YRV8</accession>
<reference evidence="3" key="1">
    <citation type="submission" date="2016-10" db="EMBL/GenBank/DDBJ databases">
        <authorList>
            <person name="Varghese N."/>
            <person name="Submissions S."/>
        </authorList>
    </citation>
    <scope>NUCLEOTIDE SEQUENCE [LARGE SCALE GENOMIC DNA]</scope>
    <source>
        <strain evidence="3">CPCC 202695</strain>
    </source>
</reference>
<sequence>MVSESDRAIGRSPAPDDTIAFLRSGYLYGTRRFRDLATDAYDARLGGIGGVVMYGRDAASVFYGGDRFSRERAIPTSVQHLLQDEGSVQTLEGPAHEHRKSMFMRMLDEPNVDRLVDEFDREWAKVRAEHAGQTVPLYDVGNLVLTRTALAWAGVPAGTVDDRELAGRLAAMVDAASAVGPVNWIARARRRRAEAWAAHLIADVRAGHIETASHTAIRTIADAGDHHDAPLPEEVAAVEVLNLLRPIVAISRFLVFAVHAMHTHPAWRARLDDDPEAAGRFANEVRRFYPFFPVISGTVRRSFEWRERRFEPGDRAILDLYATNHDRRIWEEPRRFLPERFEAWDGDPNTLVPQGGGAAATGHRCPGEAATIALTARFARLAASRPFEVPEQDLRISLRHIPALPMDRMRIAMRK</sequence>
<dbReference type="Proteomes" id="UP000199482">
    <property type="component" value="Chromosome I"/>
</dbReference>
<dbReference type="Pfam" id="PF00067">
    <property type="entry name" value="p450"/>
    <property type="match status" value="1"/>
</dbReference>
<evidence type="ECO:0000313" key="2">
    <source>
        <dbReference type="EMBL" id="SDT23836.1"/>
    </source>
</evidence>
<protein>
    <submittedName>
        <fullName evidence="2">Fatty-acid peroxygenase</fullName>
    </submittedName>
</protein>
<dbReference type="Gene3D" id="1.10.630.10">
    <property type="entry name" value="Cytochrome P450"/>
    <property type="match status" value="1"/>
</dbReference>
<dbReference type="CDD" id="cd11067">
    <property type="entry name" value="CYP152"/>
    <property type="match status" value="1"/>
</dbReference>
<dbReference type="AlphaFoldDB" id="A0A1H1YRV8"/>
<comment type="similarity">
    <text evidence="1">Belongs to the cytochrome P450 family.</text>
</comment>
<dbReference type="STRING" id="589382.SAMN04489721_2853"/>
<dbReference type="GO" id="GO:0016705">
    <property type="term" value="F:oxidoreductase activity, acting on paired donors, with incorporation or reduction of molecular oxygen"/>
    <property type="evidence" value="ECO:0007669"/>
    <property type="project" value="InterPro"/>
</dbReference>
<dbReference type="GO" id="GO:0005506">
    <property type="term" value="F:iron ion binding"/>
    <property type="evidence" value="ECO:0007669"/>
    <property type="project" value="InterPro"/>
</dbReference>
<dbReference type="PANTHER" id="PTHR46696:SF1">
    <property type="entry name" value="CYTOCHROME P450 YJIB-RELATED"/>
    <property type="match status" value="1"/>
</dbReference>
<organism evidence="2 3">
    <name type="scientific">Agromyces flavus</name>
    <dbReference type="NCBI Taxonomy" id="589382"/>
    <lineage>
        <taxon>Bacteria</taxon>
        <taxon>Bacillati</taxon>
        <taxon>Actinomycetota</taxon>
        <taxon>Actinomycetes</taxon>
        <taxon>Micrococcales</taxon>
        <taxon>Microbacteriaceae</taxon>
        <taxon>Agromyces</taxon>
    </lineage>
</organism>
<dbReference type="InterPro" id="IPR001128">
    <property type="entry name" value="Cyt_P450"/>
</dbReference>
<evidence type="ECO:0000256" key="1">
    <source>
        <dbReference type="ARBA" id="ARBA00010617"/>
    </source>
</evidence>
<dbReference type="PANTHER" id="PTHR46696">
    <property type="entry name" value="P450, PUTATIVE (EUROFUNG)-RELATED"/>
    <property type="match status" value="1"/>
</dbReference>
<name>A0A1H1YRV8_9MICO</name>
<dbReference type="GO" id="GO:0020037">
    <property type="term" value="F:heme binding"/>
    <property type="evidence" value="ECO:0007669"/>
    <property type="project" value="InterPro"/>
</dbReference>
<dbReference type="SUPFAM" id="SSF48264">
    <property type="entry name" value="Cytochrome P450"/>
    <property type="match status" value="1"/>
</dbReference>